<name>A0A1R4HE84_9GAMM</name>
<evidence type="ECO:0000313" key="1">
    <source>
        <dbReference type="EMBL" id="SJM94542.1"/>
    </source>
</evidence>
<evidence type="ECO:0000313" key="2">
    <source>
        <dbReference type="Proteomes" id="UP000195667"/>
    </source>
</evidence>
<dbReference type="AlphaFoldDB" id="A0A1R4HE84"/>
<dbReference type="Proteomes" id="UP000195667">
    <property type="component" value="Unassembled WGS sequence"/>
</dbReference>
<accession>A0A1R4HE84</accession>
<reference evidence="2" key="1">
    <citation type="submission" date="2017-02" db="EMBL/GenBank/DDBJ databases">
        <authorList>
            <person name="Daims H."/>
        </authorList>
    </citation>
    <scope>NUCLEOTIDE SEQUENCE [LARGE SCALE GENOMIC DNA]</scope>
</reference>
<organism evidence="1 2">
    <name type="scientific">Crenothrix polyspora</name>
    <dbReference type="NCBI Taxonomy" id="360316"/>
    <lineage>
        <taxon>Bacteria</taxon>
        <taxon>Pseudomonadati</taxon>
        <taxon>Pseudomonadota</taxon>
        <taxon>Gammaproteobacteria</taxon>
        <taxon>Methylococcales</taxon>
        <taxon>Crenotrichaceae</taxon>
        <taxon>Crenothrix</taxon>
    </lineage>
</organism>
<sequence>MLNGIVCLQKNNRLVRQGLLYDEILCSATTKISAKASNTLT</sequence>
<dbReference type="EMBL" id="FUKI01000132">
    <property type="protein sequence ID" value="SJM94542.1"/>
    <property type="molecule type" value="Genomic_DNA"/>
</dbReference>
<protein>
    <submittedName>
        <fullName evidence="1">Uncharacterized protein</fullName>
    </submittedName>
</protein>
<gene>
    <name evidence="1" type="ORF">CRENPOLYSF1_550020</name>
</gene>
<keyword evidence="2" id="KW-1185">Reference proteome</keyword>
<proteinExistence type="predicted"/>